<dbReference type="EMBL" id="JAYFUL010000054">
    <property type="protein sequence ID" value="MEA5260424.1"/>
    <property type="molecule type" value="Genomic_DNA"/>
</dbReference>
<feature type="transmembrane region" description="Helical" evidence="1">
    <location>
        <begin position="89"/>
        <end position="113"/>
    </location>
</feature>
<gene>
    <name evidence="2" type="ORF">VB264_21670</name>
</gene>
<feature type="transmembrane region" description="Helical" evidence="1">
    <location>
        <begin position="150"/>
        <end position="167"/>
    </location>
</feature>
<evidence type="ECO:0000313" key="3">
    <source>
        <dbReference type="Proteomes" id="UP001304671"/>
    </source>
</evidence>
<organism evidence="2 3">
    <name type="scientific">Arcicella aquatica</name>
    <dbReference type="NCBI Taxonomy" id="217141"/>
    <lineage>
        <taxon>Bacteria</taxon>
        <taxon>Pseudomonadati</taxon>
        <taxon>Bacteroidota</taxon>
        <taxon>Cytophagia</taxon>
        <taxon>Cytophagales</taxon>
        <taxon>Flectobacillaceae</taxon>
        <taxon>Arcicella</taxon>
    </lineage>
</organism>
<proteinExistence type="predicted"/>
<feature type="transmembrane region" description="Helical" evidence="1">
    <location>
        <begin position="353"/>
        <end position="372"/>
    </location>
</feature>
<keyword evidence="1" id="KW-0812">Transmembrane</keyword>
<feature type="transmembrane region" description="Helical" evidence="1">
    <location>
        <begin position="393"/>
        <end position="411"/>
    </location>
</feature>
<feature type="transmembrane region" description="Helical" evidence="1">
    <location>
        <begin position="282"/>
        <end position="302"/>
    </location>
</feature>
<keyword evidence="3" id="KW-1185">Reference proteome</keyword>
<name>A0ABU5QUN3_9BACT</name>
<evidence type="ECO:0000313" key="2">
    <source>
        <dbReference type="EMBL" id="MEA5260424.1"/>
    </source>
</evidence>
<protein>
    <recommendedName>
        <fullName evidence="4">DUF2029 domain-containing protein</fullName>
    </recommendedName>
</protein>
<accession>A0ABU5QUN3</accession>
<feature type="transmembrane region" description="Helical" evidence="1">
    <location>
        <begin position="223"/>
        <end position="244"/>
    </location>
</feature>
<feature type="transmembrane region" description="Helical" evidence="1">
    <location>
        <begin position="48"/>
        <end position="68"/>
    </location>
</feature>
<dbReference type="Proteomes" id="UP001304671">
    <property type="component" value="Unassembled WGS sequence"/>
</dbReference>
<evidence type="ECO:0008006" key="4">
    <source>
        <dbReference type="Google" id="ProtNLM"/>
    </source>
</evidence>
<evidence type="ECO:0000256" key="1">
    <source>
        <dbReference type="SAM" id="Phobius"/>
    </source>
</evidence>
<feature type="transmembrane region" description="Helical" evidence="1">
    <location>
        <begin position="119"/>
        <end position="138"/>
    </location>
</feature>
<keyword evidence="1" id="KW-0472">Membrane</keyword>
<feature type="transmembrane region" description="Helical" evidence="1">
    <location>
        <begin position="7"/>
        <end position="28"/>
    </location>
</feature>
<sequence length="416" mass="48969">MIDMTKYGTIYFKILISLGLCFIALLAFRYQQDLEKIFDKLKRVNSFLILSILFRIIPFIIVYVILHFKAQSDVIIFWKSAQEALKLKLVYRDFESLYSPLFPYITALLLFLWDSPEAVTLLMIFIELLVLWMTMITFSSKNQSADLFKTLIYLLLPGPFIFCVIGGQEDIWMWGFACLIIYCWKKQKSDFVLGIITGLGLLCTKAFFVLFIPLIFFKVTDKVKFFLGNIVVGLPVLFFLLHYGGNSFLMPIRLAQEPMAPNAWSIANPFIWSFNLGNNIKVINWIGLFVILVFALWQTYLSRKLTIQEYIPKIWIILFGLMMVIQIGSYANYVFIYSMPLIFGFNFFNRKRFIVITFLIQFIASFQPSLWFRIGKPFLQFKDFSELRFTMEYFFEIIIFIGVLYWLNLAMKKQEI</sequence>
<feature type="transmembrane region" description="Helical" evidence="1">
    <location>
        <begin position="191"/>
        <end position="216"/>
    </location>
</feature>
<dbReference type="RefSeq" id="WP_323252926.1">
    <property type="nucleotide sequence ID" value="NZ_JAYFUL010000054.1"/>
</dbReference>
<comment type="caution">
    <text evidence="2">The sequence shown here is derived from an EMBL/GenBank/DDBJ whole genome shotgun (WGS) entry which is preliminary data.</text>
</comment>
<keyword evidence="1" id="KW-1133">Transmembrane helix</keyword>
<reference evidence="2 3" key="1">
    <citation type="submission" date="2023-12" db="EMBL/GenBank/DDBJ databases">
        <title>Novel species of the genus Arcicella isolated from rivers.</title>
        <authorList>
            <person name="Lu H."/>
        </authorList>
    </citation>
    <scope>NUCLEOTIDE SEQUENCE [LARGE SCALE GENOMIC DNA]</scope>
    <source>
        <strain evidence="2 3">LMG 21963</strain>
    </source>
</reference>
<feature type="transmembrane region" description="Helical" evidence="1">
    <location>
        <begin position="314"/>
        <end position="333"/>
    </location>
</feature>